<gene>
    <name evidence="3" type="ORF">H9L17_14055</name>
</gene>
<dbReference type="InterPro" id="IPR025251">
    <property type="entry name" value="DUF4213"/>
</dbReference>
<dbReference type="AlphaFoldDB" id="A0A7G9QSF1"/>
<reference evidence="3 4" key="1">
    <citation type="submission" date="2020-08" db="EMBL/GenBank/DDBJ databases">
        <title>Genome sequence of Thermomonas brevis KACC 16975T.</title>
        <authorList>
            <person name="Hyun D.-W."/>
            <person name="Bae J.-W."/>
        </authorList>
    </citation>
    <scope>NUCLEOTIDE SEQUENCE [LARGE SCALE GENOMIC DNA]</scope>
    <source>
        <strain evidence="3 4">KACC 16975</strain>
    </source>
</reference>
<dbReference type="SUPFAM" id="SSF159713">
    <property type="entry name" value="Dhaf3308-like"/>
    <property type="match status" value="1"/>
</dbReference>
<keyword evidence="4" id="KW-1185">Reference proteome</keyword>
<protein>
    <submittedName>
        <fullName evidence="3">DUF364 domain-containing protein</fullName>
    </submittedName>
</protein>
<dbReference type="Pfam" id="PF13938">
    <property type="entry name" value="DUF4213"/>
    <property type="match status" value="1"/>
</dbReference>
<feature type="domain" description="DUF4213" evidence="2">
    <location>
        <begin position="26"/>
        <end position="114"/>
    </location>
</feature>
<evidence type="ECO:0000259" key="1">
    <source>
        <dbReference type="Pfam" id="PF04016"/>
    </source>
</evidence>
<name>A0A7G9QSF1_9GAMM</name>
<feature type="domain" description="Putative heavy-metal chelation" evidence="1">
    <location>
        <begin position="134"/>
        <end position="279"/>
    </location>
</feature>
<evidence type="ECO:0000313" key="3">
    <source>
        <dbReference type="EMBL" id="QNN46276.1"/>
    </source>
</evidence>
<proteinExistence type="predicted"/>
<organism evidence="3 4">
    <name type="scientific">Thermomonas brevis</name>
    <dbReference type="NCBI Taxonomy" id="215691"/>
    <lineage>
        <taxon>Bacteria</taxon>
        <taxon>Pseudomonadati</taxon>
        <taxon>Pseudomonadota</taxon>
        <taxon>Gammaproteobacteria</taxon>
        <taxon>Lysobacterales</taxon>
        <taxon>Lysobacteraceae</taxon>
        <taxon>Thermomonas</taxon>
    </lineage>
</organism>
<evidence type="ECO:0000259" key="2">
    <source>
        <dbReference type="Pfam" id="PF13938"/>
    </source>
</evidence>
<dbReference type="Proteomes" id="UP000515977">
    <property type="component" value="Chromosome"/>
</dbReference>
<dbReference type="InterPro" id="IPR007161">
    <property type="entry name" value="DUF364"/>
</dbReference>
<sequence length="289" mass="30801">MNAVPPLPDSPAPTLLRELHDTVLQRLGDDAHSLHIERAVLGIFFTGVKLDNGAGGLCATPVKSVPEAVCCPSSARAMPVPGKIRGRLATQLLDDLYRPQDLRRALAIAVLNALVETLWQRDGAPASALDGDGDAFDAIGLQPGEQVALVGAFPPYMRFLRKHGQPFHVLEMDPSTLKPDELPYYQPADRAPQVVPQADVLVTTGTTLLNGSLDGLLKLLRPGARAAVIGPTATLIPEPYARRGVAIVGGTRVLAIDELLELLAEGGSGYHFFGKTVQRVTLRLPTRAA</sequence>
<dbReference type="Gene3D" id="3.40.50.11590">
    <property type="match status" value="1"/>
</dbReference>
<dbReference type="RefSeq" id="WP_187570038.1">
    <property type="nucleotide sequence ID" value="NZ_CP060711.1"/>
</dbReference>
<dbReference type="KEGG" id="tbv:H9L17_14055"/>
<evidence type="ECO:0000313" key="4">
    <source>
        <dbReference type="Proteomes" id="UP000515977"/>
    </source>
</evidence>
<dbReference type="Pfam" id="PF04016">
    <property type="entry name" value="DUF364"/>
    <property type="match status" value="1"/>
</dbReference>
<dbReference type="EMBL" id="CP060711">
    <property type="protein sequence ID" value="QNN46276.1"/>
    <property type="molecule type" value="Genomic_DNA"/>
</dbReference>
<accession>A0A7G9QSF1</accession>